<name>A0AA88YCP1_PINIB</name>
<dbReference type="PANTHER" id="PTHR32026">
    <property type="entry name" value="METHYLTRANSFERASE-LIKE PROTEIN 24"/>
    <property type="match status" value="1"/>
</dbReference>
<evidence type="ECO:0000313" key="3">
    <source>
        <dbReference type="Proteomes" id="UP001186944"/>
    </source>
</evidence>
<dbReference type="InterPro" id="IPR025714">
    <property type="entry name" value="Methyltranfer_dom"/>
</dbReference>
<dbReference type="EMBL" id="VSWD01000005">
    <property type="protein sequence ID" value="KAK3102253.1"/>
    <property type="molecule type" value="Genomic_DNA"/>
</dbReference>
<evidence type="ECO:0000259" key="1">
    <source>
        <dbReference type="Pfam" id="PF13383"/>
    </source>
</evidence>
<organism evidence="2 3">
    <name type="scientific">Pinctada imbricata</name>
    <name type="common">Atlantic pearl-oyster</name>
    <name type="synonym">Pinctada martensii</name>
    <dbReference type="NCBI Taxonomy" id="66713"/>
    <lineage>
        <taxon>Eukaryota</taxon>
        <taxon>Metazoa</taxon>
        <taxon>Spiralia</taxon>
        <taxon>Lophotrochozoa</taxon>
        <taxon>Mollusca</taxon>
        <taxon>Bivalvia</taxon>
        <taxon>Autobranchia</taxon>
        <taxon>Pteriomorphia</taxon>
        <taxon>Pterioida</taxon>
        <taxon>Pterioidea</taxon>
        <taxon>Pteriidae</taxon>
        <taxon>Pinctada</taxon>
    </lineage>
</organism>
<proteinExistence type="predicted"/>
<dbReference type="PANTHER" id="PTHR32026:SF10">
    <property type="entry name" value="METHYLTRANSFERASE-LIKE PROTEIN 24-RELATED"/>
    <property type="match status" value="1"/>
</dbReference>
<evidence type="ECO:0000313" key="2">
    <source>
        <dbReference type="EMBL" id="KAK3102253.1"/>
    </source>
</evidence>
<dbReference type="InterPro" id="IPR026913">
    <property type="entry name" value="METTL24"/>
</dbReference>
<dbReference type="AlphaFoldDB" id="A0AA88YCP1"/>
<dbReference type="Pfam" id="PF13383">
    <property type="entry name" value="Methyltransf_22"/>
    <property type="match status" value="1"/>
</dbReference>
<protein>
    <recommendedName>
        <fullName evidence="1">Methyltransferase domain-containing protein</fullName>
    </recommendedName>
</protein>
<sequence>MAIDELSCLLQRYVTTLQTFCSEPRRFGKVSYGGVNICMDDGVAPTKGCVIYAYDHHLSKLFTRQMNAHFKCATIFFGKDISTHFFRDVGGFNKILETHGNDSSILVLKMESRDFKHFLNFPGIIDRFAIKQVILEIYYDIEKGSEADLFDILSALRNLLDIKYYVYWFDRNRTCDNRVIADNKTTPCFTINMMRSFKRNGNVYLQKIDIPNNIPPLGGEHVERGKLLKYQDIYLNYISKHQILCKQSVRLGVDQDGSREVCHDVPFRPRSACIVYSFGRSYGLSFEEDIERSYGCEVSVFNPSINLTYSNTSIHIKVYHFEIGVQNGVAEFDNKTVELRTLKKIQTDLGHTNKRIDVLKIDVGDNEKQALPEMNIIWGIEQCCPDKCDIPSLL</sequence>
<feature type="domain" description="Methyltransferase" evidence="1">
    <location>
        <begin position="240"/>
        <end position="367"/>
    </location>
</feature>
<reference evidence="2" key="1">
    <citation type="submission" date="2019-08" db="EMBL/GenBank/DDBJ databases">
        <title>The improved chromosome-level genome for the pearl oyster Pinctada fucata martensii using PacBio sequencing and Hi-C.</title>
        <authorList>
            <person name="Zheng Z."/>
        </authorList>
    </citation>
    <scope>NUCLEOTIDE SEQUENCE</scope>
    <source>
        <strain evidence="2">ZZ-2019</strain>
        <tissue evidence="2">Adductor muscle</tissue>
    </source>
</reference>
<accession>A0AA88YCP1</accession>
<dbReference type="Proteomes" id="UP001186944">
    <property type="component" value="Unassembled WGS sequence"/>
</dbReference>
<keyword evidence="3" id="KW-1185">Reference proteome</keyword>
<gene>
    <name evidence="2" type="ORF">FSP39_009934</name>
</gene>
<comment type="caution">
    <text evidence="2">The sequence shown here is derived from an EMBL/GenBank/DDBJ whole genome shotgun (WGS) entry which is preliminary data.</text>
</comment>